<evidence type="ECO:0000259" key="1">
    <source>
        <dbReference type="Pfam" id="PF12697"/>
    </source>
</evidence>
<dbReference type="Proteomes" id="UP000198797">
    <property type="component" value="Unassembled WGS sequence"/>
</dbReference>
<dbReference type="OrthoDB" id="9773549at2"/>
<reference evidence="3" key="1">
    <citation type="submission" date="2016-06" db="EMBL/GenBank/DDBJ databases">
        <authorList>
            <person name="Varghese N."/>
            <person name="Submissions Spin"/>
        </authorList>
    </citation>
    <scope>NUCLEOTIDE SEQUENCE [LARGE SCALE GENOMIC DNA]</scope>
    <source>
        <strain evidence="3">DSM 44100</strain>
    </source>
</reference>
<keyword evidence="3" id="KW-1185">Reference proteome</keyword>
<accession>A0A1C5APV1</accession>
<dbReference type="SUPFAM" id="SSF53474">
    <property type="entry name" value="alpha/beta-Hydrolases"/>
    <property type="match status" value="1"/>
</dbReference>
<dbReference type="InterPro" id="IPR052897">
    <property type="entry name" value="Sec-Metab_Biosynth_Hydrolase"/>
</dbReference>
<dbReference type="PANTHER" id="PTHR37017:SF11">
    <property type="entry name" value="ESTERASE_LIPASE_THIOESTERASE DOMAIN-CONTAINING PROTEIN"/>
    <property type="match status" value="1"/>
</dbReference>
<dbReference type="RefSeq" id="WP_091252649.1">
    <property type="nucleotide sequence ID" value="NZ_FMCU01000021.1"/>
</dbReference>
<organism evidence="2 3">
    <name type="scientific">Micromonospora matsumotoense</name>
    <dbReference type="NCBI Taxonomy" id="121616"/>
    <lineage>
        <taxon>Bacteria</taxon>
        <taxon>Bacillati</taxon>
        <taxon>Actinomycetota</taxon>
        <taxon>Actinomycetes</taxon>
        <taxon>Micromonosporales</taxon>
        <taxon>Micromonosporaceae</taxon>
        <taxon>Micromonospora</taxon>
    </lineage>
</organism>
<dbReference type="Pfam" id="PF12697">
    <property type="entry name" value="Abhydrolase_6"/>
    <property type="match status" value="1"/>
</dbReference>
<sequence length="227" mass="23674">MTDEQIVLVGGLWLDASAWDGVVAELTRVGRRAVAVNLPGQGDGNTSATLDDQVAAVLAVVDAAPAGSVVVGHSASCALAWLIADARPSAVGRVVLIGGFPQADGDLYADFFPIENGAMPFPGWAPFEGADAADLDDRTRAEFLAAAIPVPEGVARGTVRLTDARRFDVPVVLVCPEFTPAQAQAMLDAGDLPELAKARKVDLVDIDSGHWPMLSRPAELARILADL</sequence>
<evidence type="ECO:0000313" key="3">
    <source>
        <dbReference type="Proteomes" id="UP000198797"/>
    </source>
</evidence>
<evidence type="ECO:0000313" key="2">
    <source>
        <dbReference type="EMBL" id="SCF47258.1"/>
    </source>
</evidence>
<dbReference type="EMBL" id="FMCU01000021">
    <property type="protein sequence ID" value="SCF47258.1"/>
    <property type="molecule type" value="Genomic_DNA"/>
</dbReference>
<dbReference type="AlphaFoldDB" id="A0A1C5APV1"/>
<dbReference type="Gene3D" id="3.40.50.1820">
    <property type="entry name" value="alpha/beta hydrolase"/>
    <property type="match status" value="1"/>
</dbReference>
<dbReference type="STRING" id="121616.GA0070216_12196"/>
<feature type="domain" description="AB hydrolase-1" evidence="1">
    <location>
        <begin position="6"/>
        <end position="222"/>
    </location>
</feature>
<name>A0A1C5APV1_9ACTN</name>
<dbReference type="InterPro" id="IPR000073">
    <property type="entry name" value="AB_hydrolase_1"/>
</dbReference>
<protein>
    <submittedName>
        <fullName evidence="2">Pimeloyl-ACP methyl ester carboxylesterase</fullName>
    </submittedName>
</protein>
<proteinExistence type="predicted"/>
<dbReference type="GO" id="GO:0003824">
    <property type="term" value="F:catalytic activity"/>
    <property type="evidence" value="ECO:0007669"/>
    <property type="project" value="UniProtKB-ARBA"/>
</dbReference>
<dbReference type="PANTHER" id="PTHR37017">
    <property type="entry name" value="AB HYDROLASE-1 DOMAIN-CONTAINING PROTEIN-RELATED"/>
    <property type="match status" value="1"/>
</dbReference>
<dbReference type="InterPro" id="IPR029058">
    <property type="entry name" value="AB_hydrolase_fold"/>
</dbReference>
<gene>
    <name evidence="2" type="ORF">GA0070216_12196</name>
</gene>